<evidence type="ECO:0000256" key="1">
    <source>
        <dbReference type="ARBA" id="ARBA00004141"/>
    </source>
</evidence>
<keyword evidence="3 5" id="KW-1133">Transmembrane helix</keyword>
<organism evidence="7 8">
    <name type="scientific">Aspergillus cavernicola</name>
    <dbReference type="NCBI Taxonomy" id="176166"/>
    <lineage>
        <taxon>Eukaryota</taxon>
        <taxon>Fungi</taxon>
        <taxon>Dikarya</taxon>
        <taxon>Ascomycota</taxon>
        <taxon>Pezizomycotina</taxon>
        <taxon>Eurotiomycetes</taxon>
        <taxon>Eurotiomycetidae</taxon>
        <taxon>Eurotiales</taxon>
        <taxon>Aspergillaceae</taxon>
        <taxon>Aspergillus</taxon>
        <taxon>Aspergillus subgen. Nidulantes</taxon>
    </lineage>
</organism>
<feature type="transmembrane region" description="Helical" evidence="5">
    <location>
        <begin position="107"/>
        <end position="128"/>
    </location>
</feature>
<dbReference type="InterPro" id="IPR020846">
    <property type="entry name" value="MFS_dom"/>
</dbReference>
<keyword evidence="4 5" id="KW-0472">Membrane</keyword>
<dbReference type="Proteomes" id="UP001610335">
    <property type="component" value="Unassembled WGS sequence"/>
</dbReference>
<feature type="transmembrane region" description="Helical" evidence="5">
    <location>
        <begin position="68"/>
        <end position="87"/>
    </location>
</feature>
<feature type="transmembrane region" description="Helical" evidence="5">
    <location>
        <begin position="135"/>
        <end position="153"/>
    </location>
</feature>
<dbReference type="PROSITE" id="PS50850">
    <property type="entry name" value="MFS"/>
    <property type="match status" value="1"/>
</dbReference>
<comment type="caution">
    <text evidence="7">The sequence shown here is derived from an EMBL/GenBank/DDBJ whole genome shotgun (WGS) entry which is preliminary data.</text>
</comment>
<dbReference type="CDD" id="cd06174">
    <property type="entry name" value="MFS"/>
    <property type="match status" value="1"/>
</dbReference>
<dbReference type="SUPFAM" id="SSF103473">
    <property type="entry name" value="MFS general substrate transporter"/>
    <property type="match status" value="1"/>
</dbReference>
<evidence type="ECO:0000259" key="6">
    <source>
        <dbReference type="PROSITE" id="PS50850"/>
    </source>
</evidence>
<sequence length="250" mass="27468">MAFGILEPKASVGNVPGTTFLDVHDQAAVDNYRLIKKGTGRNAHVVLVPHSSNDPNDSLNWPLWQRDLLLVLLTVCTLVTVGGFGPIPSPIAVTLITEFQIDFTQVSLLSGYCLSATGAVGIFMAACCRKFGKRSALLFSMTCAFIGCIWAGAAKSYGSLIGARALQGMSMAFFESVMFAVIGDMYYVHERDSGFFLHRNVFWHLELADARGRNNCRIFGLALDLLVDVHLRWPLHFAMHLILLGDFLQP</sequence>
<reference evidence="7 8" key="1">
    <citation type="submission" date="2024-07" db="EMBL/GenBank/DDBJ databases">
        <title>Section-level genome sequencing and comparative genomics of Aspergillus sections Usti and Cavernicolus.</title>
        <authorList>
            <consortium name="Lawrence Berkeley National Laboratory"/>
            <person name="Nybo J.L."/>
            <person name="Vesth T.C."/>
            <person name="Theobald S."/>
            <person name="Frisvad J.C."/>
            <person name="Larsen T.O."/>
            <person name="Kjaerboelling I."/>
            <person name="Rothschild-Mancinelli K."/>
            <person name="Lyhne E.K."/>
            <person name="Kogle M.E."/>
            <person name="Barry K."/>
            <person name="Clum A."/>
            <person name="Na H."/>
            <person name="Ledsgaard L."/>
            <person name="Lin J."/>
            <person name="Lipzen A."/>
            <person name="Kuo A."/>
            <person name="Riley R."/>
            <person name="Mondo S."/>
            <person name="LaButti K."/>
            <person name="Haridas S."/>
            <person name="Pangalinan J."/>
            <person name="Salamov A.A."/>
            <person name="Simmons B.A."/>
            <person name="Magnuson J.K."/>
            <person name="Chen J."/>
            <person name="Drula E."/>
            <person name="Henrissat B."/>
            <person name="Wiebenga A."/>
            <person name="Lubbers R.J."/>
            <person name="Gomes A.C."/>
            <person name="Makela M.R."/>
            <person name="Stajich J."/>
            <person name="Grigoriev I.V."/>
            <person name="Mortensen U.H."/>
            <person name="De vries R.P."/>
            <person name="Baker S.E."/>
            <person name="Andersen M.R."/>
        </authorList>
    </citation>
    <scope>NUCLEOTIDE SEQUENCE [LARGE SCALE GENOMIC DNA]</scope>
    <source>
        <strain evidence="7 8">CBS 600.67</strain>
    </source>
</reference>
<accession>A0ABR4HWN7</accession>
<dbReference type="EMBL" id="JBFXLS010000079">
    <property type="protein sequence ID" value="KAL2819058.1"/>
    <property type="molecule type" value="Genomic_DNA"/>
</dbReference>
<dbReference type="PANTHER" id="PTHR23502:SF29">
    <property type="entry name" value="TRANSPORTER, PUTATIVE (AFU_ORTHOLOGUE AFUA_6G06680)-RELATED"/>
    <property type="match status" value="1"/>
</dbReference>
<dbReference type="InterPro" id="IPR036259">
    <property type="entry name" value="MFS_trans_sf"/>
</dbReference>
<gene>
    <name evidence="7" type="ORF">BDW59DRAFT_165213</name>
</gene>
<dbReference type="InterPro" id="IPR011701">
    <property type="entry name" value="MFS"/>
</dbReference>
<keyword evidence="8" id="KW-1185">Reference proteome</keyword>
<evidence type="ECO:0000256" key="2">
    <source>
        <dbReference type="ARBA" id="ARBA00022692"/>
    </source>
</evidence>
<dbReference type="Gene3D" id="1.20.1250.20">
    <property type="entry name" value="MFS general substrate transporter like domains"/>
    <property type="match status" value="1"/>
</dbReference>
<name>A0ABR4HWN7_9EURO</name>
<dbReference type="PANTHER" id="PTHR23502">
    <property type="entry name" value="MAJOR FACILITATOR SUPERFAMILY"/>
    <property type="match status" value="1"/>
</dbReference>
<comment type="subcellular location">
    <subcellularLocation>
        <location evidence="1">Membrane</location>
        <topology evidence="1">Multi-pass membrane protein</topology>
    </subcellularLocation>
</comment>
<evidence type="ECO:0000313" key="8">
    <source>
        <dbReference type="Proteomes" id="UP001610335"/>
    </source>
</evidence>
<keyword evidence="2 5" id="KW-0812">Transmembrane</keyword>
<protein>
    <submittedName>
        <fullName evidence="7">Major facilitator superfamily domain-containing protein</fullName>
    </submittedName>
</protein>
<proteinExistence type="predicted"/>
<feature type="domain" description="Major facilitator superfamily (MFS) profile" evidence="6">
    <location>
        <begin position="69"/>
        <end position="250"/>
    </location>
</feature>
<evidence type="ECO:0000256" key="5">
    <source>
        <dbReference type="SAM" id="Phobius"/>
    </source>
</evidence>
<evidence type="ECO:0000313" key="7">
    <source>
        <dbReference type="EMBL" id="KAL2819058.1"/>
    </source>
</evidence>
<feature type="transmembrane region" description="Helical" evidence="5">
    <location>
        <begin position="165"/>
        <end position="188"/>
    </location>
</feature>
<evidence type="ECO:0000256" key="3">
    <source>
        <dbReference type="ARBA" id="ARBA00022989"/>
    </source>
</evidence>
<evidence type="ECO:0000256" key="4">
    <source>
        <dbReference type="ARBA" id="ARBA00023136"/>
    </source>
</evidence>
<dbReference type="Pfam" id="PF07690">
    <property type="entry name" value="MFS_1"/>
    <property type="match status" value="1"/>
</dbReference>